<evidence type="ECO:0000259" key="2">
    <source>
        <dbReference type="PROSITE" id="PS50943"/>
    </source>
</evidence>
<dbReference type="CDD" id="cd02209">
    <property type="entry name" value="cupin_XRE_C"/>
    <property type="match status" value="1"/>
</dbReference>
<dbReference type="Gene3D" id="2.60.120.10">
    <property type="entry name" value="Jelly Rolls"/>
    <property type="match status" value="1"/>
</dbReference>
<dbReference type="RefSeq" id="WP_131899266.1">
    <property type="nucleotide sequence ID" value="NZ_SMKZ01000044.1"/>
</dbReference>
<dbReference type="InterPro" id="IPR050807">
    <property type="entry name" value="TransReg_Diox_bact_type"/>
</dbReference>
<dbReference type="PANTHER" id="PTHR46797:SF1">
    <property type="entry name" value="METHYLPHOSPHONATE SYNTHASE"/>
    <property type="match status" value="1"/>
</dbReference>
<gene>
    <name evidence="3" type="ORF">E1269_23840</name>
</gene>
<dbReference type="OrthoDB" id="9810578at2"/>
<dbReference type="InterPro" id="IPR013096">
    <property type="entry name" value="Cupin_2"/>
</dbReference>
<dbReference type="EMBL" id="SMKZ01000044">
    <property type="protein sequence ID" value="TDE01022.1"/>
    <property type="molecule type" value="Genomic_DNA"/>
</dbReference>
<evidence type="ECO:0000256" key="1">
    <source>
        <dbReference type="ARBA" id="ARBA00023125"/>
    </source>
</evidence>
<dbReference type="AlphaFoldDB" id="A0A4R5CL23"/>
<dbReference type="InterPro" id="IPR014710">
    <property type="entry name" value="RmlC-like_jellyroll"/>
</dbReference>
<dbReference type="SUPFAM" id="SSF51182">
    <property type="entry name" value="RmlC-like cupins"/>
    <property type="match status" value="1"/>
</dbReference>
<dbReference type="InParanoid" id="A0A4R5CL23"/>
<evidence type="ECO:0000313" key="3">
    <source>
        <dbReference type="EMBL" id="TDE01022.1"/>
    </source>
</evidence>
<dbReference type="Gene3D" id="1.10.260.40">
    <property type="entry name" value="lambda repressor-like DNA-binding domains"/>
    <property type="match status" value="1"/>
</dbReference>
<dbReference type="InterPro" id="IPR011051">
    <property type="entry name" value="RmlC_Cupin_sf"/>
</dbReference>
<dbReference type="SMART" id="SM00530">
    <property type="entry name" value="HTH_XRE"/>
    <property type="match status" value="1"/>
</dbReference>
<dbReference type="InterPro" id="IPR010982">
    <property type="entry name" value="Lambda_DNA-bd_dom_sf"/>
</dbReference>
<keyword evidence="1" id="KW-0238">DNA-binding</keyword>
<dbReference type="Proteomes" id="UP000294739">
    <property type="component" value="Unassembled WGS sequence"/>
</dbReference>
<name>A0A4R5CL23_9ACTN</name>
<feature type="domain" description="HTH cro/C1-type" evidence="2">
    <location>
        <begin position="18"/>
        <end position="72"/>
    </location>
</feature>
<accession>A0A4R5CL23</accession>
<dbReference type="PANTHER" id="PTHR46797">
    <property type="entry name" value="HTH-TYPE TRANSCRIPTIONAL REGULATOR"/>
    <property type="match status" value="1"/>
</dbReference>
<keyword evidence="4" id="KW-1185">Reference proteome</keyword>
<organism evidence="3 4">
    <name type="scientific">Jiangella asiatica</name>
    <dbReference type="NCBI Taxonomy" id="2530372"/>
    <lineage>
        <taxon>Bacteria</taxon>
        <taxon>Bacillati</taxon>
        <taxon>Actinomycetota</taxon>
        <taxon>Actinomycetes</taxon>
        <taxon>Jiangellales</taxon>
        <taxon>Jiangellaceae</taxon>
        <taxon>Jiangella</taxon>
    </lineage>
</organism>
<protein>
    <submittedName>
        <fullName evidence="3">XRE family transcriptional regulator</fullName>
    </submittedName>
</protein>
<reference evidence="3 4" key="1">
    <citation type="submission" date="2019-03" db="EMBL/GenBank/DDBJ databases">
        <title>Draft genome sequences of novel Actinobacteria.</title>
        <authorList>
            <person name="Sahin N."/>
            <person name="Ay H."/>
            <person name="Saygin H."/>
        </authorList>
    </citation>
    <scope>NUCLEOTIDE SEQUENCE [LARGE SCALE GENOMIC DNA]</scope>
    <source>
        <strain evidence="3 4">5K138</strain>
    </source>
</reference>
<dbReference type="SUPFAM" id="SSF47413">
    <property type="entry name" value="lambda repressor-like DNA-binding domains"/>
    <property type="match status" value="1"/>
</dbReference>
<dbReference type="GO" id="GO:0005829">
    <property type="term" value="C:cytosol"/>
    <property type="evidence" value="ECO:0007669"/>
    <property type="project" value="TreeGrafter"/>
</dbReference>
<dbReference type="Pfam" id="PF07883">
    <property type="entry name" value="Cupin_2"/>
    <property type="match status" value="1"/>
</dbReference>
<dbReference type="Pfam" id="PF13560">
    <property type="entry name" value="HTH_31"/>
    <property type="match status" value="1"/>
</dbReference>
<comment type="caution">
    <text evidence="3">The sequence shown here is derived from an EMBL/GenBank/DDBJ whole genome shotgun (WGS) entry which is preliminary data.</text>
</comment>
<dbReference type="InterPro" id="IPR001387">
    <property type="entry name" value="Cro/C1-type_HTH"/>
</dbReference>
<dbReference type="GO" id="GO:0003700">
    <property type="term" value="F:DNA-binding transcription factor activity"/>
    <property type="evidence" value="ECO:0007669"/>
    <property type="project" value="TreeGrafter"/>
</dbReference>
<dbReference type="GO" id="GO:0003677">
    <property type="term" value="F:DNA binding"/>
    <property type="evidence" value="ECO:0007669"/>
    <property type="project" value="UniProtKB-KW"/>
</dbReference>
<evidence type="ECO:0000313" key="4">
    <source>
        <dbReference type="Proteomes" id="UP000294739"/>
    </source>
</evidence>
<dbReference type="CDD" id="cd00093">
    <property type="entry name" value="HTH_XRE"/>
    <property type="match status" value="1"/>
</dbReference>
<sequence length="198" mass="21503">MATEDSVAEVARTLAANLRAARAARRWRLEDLAEHSGVSRGMIHQIENQRTNPSVATLARLCTALDVPVSELIELPGQLGSVHRRCDAAVTHHGVDGRSEAALLISDGRHELWEHELLPGDEIHDAGHPAGTRELIHAIGGTLVVDVGSASFTVAARDALDIRADRPHTYRNAARHPARYTVTVVYTGARDDRFPLLA</sequence>
<dbReference type="PROSITE" id="PS50943">
    <property type="entry name" value="HTH_CROC1"/>
    <property type="match status" value="1"/>
</dbReference>
<proteinExistence type="predicted"/>